<keyword evidence="10 14" id="KW-0249">Electron transport</keyword>
<comment type="function">
    <text evidence="1 14">Component of the ubiquinol-cytochrome c reductase complex (complex III or cytochrome b-c1 complex), which is a respiratory chain that generates an electrochemical potential coupled to ATP synthesis.</text>
</comment>
<feature type="transmembrane region" description="Helical" evidence="16">
    <location>
        <begin position="320"/>
        <end position="339"/>
    </location>
</feature>
<feature type="transmembrane region" description="Helical" evidence="16">
    <location>
        <begin position="351"/>
        <end position="372"/>
    </location>
</feature>
<comment type="subcellular location">
    <subcellularLocation>
        <location evidence="2">Membrane</location>
        <topology evidence="2">Multi-pass membrane protein</topology>
    </subcellularLocation>
</comment>
<dbReference type="PANTHER" id="PTHR19271">
    <property type="entry name" value="CYTOCHROME B"/>
    <property type="match status" value="1"/>
</dbReference>
<keyword evidence="6 14" id="KW-0349">Heme</keyword>
<sequence>MAGSPSRHETGPGVTGEDIPQSSRTTGFTGWLDARLPVISAFRNEYVSFPMPRSLNALWTVGAMLTVVLVLMLLSGLALAMNYTPTAAGAFASVEAIERRLPAGWLLRSMHMTGASLFLAALYVHLFRGLYYGSYKAPREVLWLVGVALLAMVMVTAFAGYVLPWGQMSYWGADVAGKAIGAVPGVGPFMERLFLGGDQPGDTTLHHLFVLHFTLAFGVLGVVGIHVAALHVAGPGNPTGVPAKVPEQTLPFHPYFTVKDGLGLVVFAILFAGVMFFLPGLITEPENYRPANPLHTPADIEPEWYFLPFYGILQSIPSKFGGLLASVGAILVLFITPWLDTSPIRSARNRPVYRAGMVALVIAFILLGFAGKHHVEGVWLYVGQIATLYYYLHFLVLMPLVSRREKAALAHASALRTGEEA</sequence>
<dbReference type="InterPro" id="IPR048260">
    <property type="entry name" value="Cytochrome_b_C_euk/bac"/>
</dbReference>
<feature type="domain" description="Cytochrome b/b6 C-terminal region profile" evidence="18">
    <location>
        <begin position="242"/>
        <end position="412"/>
    </location>
</feature>
<gene>
    <name evidence="19" type="ORF">GOB93_09805</name>
</gene>
<evidence type="ECO:0000256" key="3">
    <source>
        <dbReference type="ARBA" id="ARBA00011649"/>
    </source>
</evidence>
<evidence type="ECO:0000256" key="14">
    <source>
        <dbReference type="RuleBase" id="RU003385"/>
    </source>
</evidence>
<evidence type="ECO:0000256" key="4">
    <source>
        <dbReference type="ARBA" id="ARBA00013531"/>
    </source>
</evidence>
<feature type="compositionally biased region" description="Basic and acidic residues" evidence="15">
    <location>
        <begin position="1"/>
        <end position="10"/>
    </location>
</feature>
<dbReference type="RefSeq" id="WP_173583330.1">
    <property type="nucleotide sequence ID" value="NZ_WOTB01000011.1"/>
</dbReference>
<feature type="domain" description="Cytochrome b/b6 N-terminal region profile" evidence="17">
    <location>
        <begin position="28"/>
        <end position="239"/>
    </location>
</feature>
<dbReference type="Gene3D" id="1.20.810.10">
    <property type="entry name" value="Cytochrome Bc1 Complex, Chain C"/>
    <property type="match status" value="1"/>
</dbReference>
<dbReference type="SUPFAM" id="SSF81648">
    <property type="entry name" value="a domain/subunit of cytochrome bc1 complex (Ubiquinol-cytochrome c reductase)"/>
    <property type="match status" value="1"/>
</dbReference>
<evidence type="ECO:0000256" key="11">
    <source>
        <dbReference type="ARBA" id="ARBA00022989"/>
    </source>
</evidence>
<comment type="similarity">
    <text evidence="14">Belongs to the cytochrome b family.</text>
</comment>
<feature type="transmembrane region" description="Helical" evidence="16">
    <location>
        <begin position="209"/>
        <end position="230"/>
    </location>
</feature>
<keyword evidence="9" id="KW-0479">Metal-binding</keyword>
<evidence type="ECO:0000256" key="16">
    <source>
        <dbReference type="SAM" id="Phobius"/>
    </source>
</evidence>
<keyword evidence="12" id="KW-0408">Iron</keyword>
<keyword evidence="7 14" id="KW-0679">Respiratory chain</keyword>
<proteinExistence type="inferred from homology"/>
<comment type="cofactor">
    <cofactor evidence="14">
        <name>heme b</name>
        <dbReference type="ChEBI" id="CHEBI:60344"/>
    </cofactor>
    <text evidence="14">Binds 2 heme groups non-covalently.</text>
</comment>
<dbReference type="PROSITE" id="PS51003">
    <property type="entry name" value="CYTB_CTER"/>
    <property type="match status" value="1"/>
</dbReference>
<organism evidence="19 20">
    <name type="scientific">Acetobacter musti</name>
    <dbReference type="NCBI Taxonomy" id="864732"/>
    <lineage>
        <taxon>Bacteria</taxon>
        <taxon>Pseudomonadati</taxon>
        <taxon>Pseudomonadota</taxon>
        <taxon>Alphaproteobacteria</taxon>
        <taxon>Acetobacterales</taxon>
        <taxon>Acetobacteraceae</taxon>
        <taxon>Acetobacter</taxon>
    </lineage>
</organism>
<evidence type="ECO:0000259" key="17">
    <source>
        <dbReference type="PROSITE" id="PS51002"/>
    </source>
</evidence>
<dbReference type="InterPro" id="IPR036150">
    <property type="entry name" value="Cyt_b/b6_C_sf"/>
</dbReference>
<dbReference type="SUPFAM" id="SSF81342">
    <property type="entry name" value="Transmembrane di-heme cytochromes"/>
    <property type="match status" value="1"/>
</dbReference>
<dbReference type="InterPro" id="IPR027387">
    <property type="entry name" value="Cytb/b6-like_sf"/>
</dbReference>
<dbReference type="InterPro" id="IPR005798">
    <property type="entry name" value="Cyt_b/b6_C"/>
</dbReference>
<comment type="caution">
    <text evidence="19">The sequence shown here is derived from an EMBL/GenBank/DDBJ whole genome shotgun (WGS) entry which is preliminary data.</text>
</comment>
<keyword evidence="13 16" id="KW-0472">Membrane</keyword>
<feature type="transmembrane region" description="Helical" evidence="16">
    <location>
        <begin position="57"/>
        <end position="81"/>
    </location>
</feature>
<dbReference type="InterPro" id="IPR005797">
    <property type="entry name" value="Cyt_b/b6_N"/>
</dbReference>
<dbReference type="InterPro" id="IPR030689">
    <property type="entry name" value="Cytochrome_b"/>
</dbReference>
<protein>
    <recommendedName>
        <fullName evidence="4 14">Cytochrome b</fullName>
    </recommendedName>
</protein>
<evidence type="ECO:0000259" key="18">
    <source>
        <dbReference type="PROSITE" id="PS51003"/>
    </source>
</evidence>
<name>A0ABX0JQ87_9PROT</name>
<feature type="region of interest" description="Disordered" evidence="15">
    <location>
        <begin position="1"/>
        <end position="24"/>
    </location>
</feature>
<evidence type="ECO:0000256" key="9">
    <source>
        <dbReference type="ARBA" id="ARBA00022723"/>
    </source>
</evidence>
<evidence type="ECO:0000256" key="5">
    <source>
        <dbReference type="ARBA" id="ARBA00022448"/>
    </source>
</evidence>
<evidence type="ECO:0000256" key="8">
    <source>
        <dbReference type="ARBA" id="ARBA00022692"/>
    </source>
</evidence>
<evidence type="ECO:0000256" key="12">
    <source>
        <dbReference type="ARBA" id="ARBA00023004"/>
    </source>
</evidence>
<evidence type="ECO:0000256" key="2">
    <source>
        <dbReference type="ARBA" id="ARBA00004141"/>
    </source>
</evidence>
<dbReference type="EMBL" id="WOTB01000011">
    <property type="protein sequence ID" value="NHN84934.1"/>
    <property type="molecule type" value="Genomic_DNA"/>
</dbReference>
<dbReference type="PIRSF" id="PIRSF038885">
    <property type="entry name" value="COB"/>
    <property type="match status" value="1"/>
</dbReference>
<evidence type="ECO:0000256" key="13">
    <source>
        <dbReference type="ARBA" id="ARBA00023136"/>
    </source>
</evidence>
<dbReference type="InterPro" id="IPR016174">
    <property type="entry name" value="Di-haem_cyt_TM"/>
</dbReference>
<evidence type="ECO:0000256" key="10">
    <source>
        <dbReference type="ARBA" id="ARBA00022982"/>
    </source>
</evidence>
<keyword evidence="11 16" id="KW-1133">Transmembrane helix</keyword>
<accession>A0ABX0JQ87</accession>
<dbReference type="Pfam" id="PF00032">
    <property type="entry name" value="Cytochrom_B_C"/>
    <property type="match status" value="1"/>
</dbReference>
<feature type="transmembrane region" description="Helical" evidence="16">
    <location>
        <begin position="378"/>
        <end position="401"/>
    </location>
</feature>
<dbReference type="Pfam" id="PF00033">
    <property type="entry name" value="Cytochrome_B"/>
    <property type="match status" value="1"/>
</dbReference>
<evidence type="ECO:0000256" key="6">
    <source>
        <dbReference type="ARBA" id="ARBA00022617"/>
    </source>
</evidence>
<evidence type="ECO:0000256" key="7">
    <source>
        <dbReference type="ARBA" id="ARBA00022660"/>
    </source>
</evidence>
<dbReference type="CDD" id="cd00290">
    <property type="entry name" value="cytochrome_b_C"/>
    <property type="match status" value="1"/>
</dbReference>
<dbReference type="InterPro" id="IPR048259">
    <property type="entry name" value="Cytochrome_b_N_euk/bac"/>
</dbReference>
<dbReference type="PROSITE" id="PS51002">
    <property type="entry name" value="CYTB_NTER"/>
    <property type="match status" value="1"/>
</dbReference>
<feature type="transmembrane region" description="Helical" evidence="16">
    <location>
        <begin position="142"/>
        <end position="163"/>
    </location>
</feature>
<keyword evidence="8 14" id="KW-0812">Transmembrane</keyword>
<keyword evidence="5 14" id="KW-0813">Transport</keyword>
<evidence type="ECO:0000256" key="1">
    <source>
        <dbReference type="ARBA" id="ARBA00002444"/>
    </source>
</evidence>
<dbReference type="CDD" id="cd00284">
    <property type="entry name" value="Cytochrome_b_N"/>
    <property type="match status" value="1"/>
</dbReference>
<reference evidence="19 20" key="1">
    <citation type="journal article" date="2020" name="Int. J. Syst. Evol. Microbiol.">
        <title>Novel acetic acid bacteria from cider fermentations: Acetobacter conturbans sp. nov. and Acetobacter fallax sp. nov.</title>
        <authorList>
            <person name="Sombolestani A.S."/>
            <person name="Cleenwerck I."/>
            <person name="Cnockaert M."/>
            <person name="Borremans W."/>
            <person name="Wieme A.D."/>
            <person name="De Vuyst L."/>
            <person name="Vandamme P."/>
        </authorList>
    </citation>
    <scope>NUCLEOTIDE SEQUENCE [LARGE SCALE GENOMIC DNA]</scope>
    <source>
        <strain evidence="19 20">LMG 30640</strain>
    </source>
</reference>
<keyword evidence="20" id="KW-1185">Reference proteome</keyword>
<dbReference type="Proteomes" id="UP000635278">
    <property type="component" value="Unassembled WGS sequence"/>
</dbReference>
<feature type="transmembrane region" description="Helical" evidence="16">
    <location>
        <begin position="110"/>
        <end position="130"/>
    </location>
</feature>
<evidence type="ECO:0000256" key="15">
    <source>
        <dbReference type="SAM" id="MobiDB-lite"/>
    </source>
</evidence>
<evidence type="ECO:0000313" key="19">
    <source>
        <dbReference type="EMBL" id="NHN84934.1"/>
    </source>
</evidence>
<feature type="transmembrane region" description="Helical" evidence="16">
    <location>
        <begin position="262"/>
        <end position="282"/>
    </location>
</feature>
<dbReference type="PANTHER" id="PTHR19271:SF16">
    <property type="entry name" value="CYTOCHROME B"/>
    <property type="match status" value="1"/>
</dbReference>
<comment type="subunit">
    <text evidence="3 14">The main subunits of complex b-c1 are: cytochrome b, cytochrome c1 and the Rieske protein.</text>
</comment>
<evidence type="ECO:0000313" key="20">
    <source>
        <dbReference type="Proteomes" id="UP000635278"/>
    </source>
</evidence>